<dbReference type="PANTHER" id="PTHR33607">
    <property type="entry name" value="ENDONUCLEASE-1"/>
    <property type="match status" value="1"/>
</dbReference>
<sequence>MAGQKVVKPRVSLLSLIVVVFSVSTPLAMAGHGNTVNQSFNKAKKSLEREIYKRSAERRTIYCDAPFDSKKNIKLPKGFTTIKHRKRATRVEWEHVVPAENFGRSFSEWREGDAQCVNSKGKLFKGRKCASKMSEEYRYMQADMYNLYPAVGAVNATRSNYNFEMLPTINSRFGSCDMRINKRKVQPPEASRGVIARSYLYMEQAYPRYNMSRRQRQMMSAWDKQYPVTKWECERGRRIEQLQTNVNNILLSRCQALGI</sequence>
<keyword evidence="4" id="KW-0732">Signal</keyword>
<keyword evidence="2" id="KW-0540">Nuclease</keyword>
<comment type="similarity">
    <text evidence="1">Belongs to the EndA/NucM nuclease family.</text>
</comment>
<evidence type="ECO:0000313" key="6">
    <source>
        <dbReference type="Proteomes" id="UP000275394"/>
    </source>
</evidence>
<keyword evidence="6" id="KW-1185">Reference proteome</keyword>
<reference evidence="5 6" key="1">
    <citation type="submission" date="2018-11" db="EMBL/GenBank/DDBJ databases">
        <title>Genomic Encyclopedia of Type Strains, Phase IV (KMG-IV): sequencing the most valuable type-strain genomes for metagenomic binning, comparative biology and taxonomic classification.</title>
        <authorList>
            <person name="Goeker M."/>
        </authorList>
    </citation>
    <scope>NUCLEOTIDE SEQUENCE [LARGE SCALE GENOMIC DNA]</scope>
    <source>
        <strain evidence="5 6">DSM 100316</strain>
    </source>
</reference>
<dbReference type="Proteomes" id="UP000275394">
    <property type="component" value="Unassembled WGS sequence"/>
</dbReference>
<dbReference type="GO" id="GO:0004518">
    <property type="term" value="F:nuclease activity"/>
    <property type="evidence" value="ECO:0007669"/>
    <property type="project" value="UniProtKB-KW"/>
</dbReference>
<evidence type="ECO:0000256" key="3">
    <source>
        <dbReference type="ARBA" id="ARBA00022801"/>
    </source>
</evidence>
<protein>
    <submittedName>
        <fullName evidence="5">Deoxyribonuclease-1</fullName>
    </submittedName>
</protein>
<gene>
    <name evidence="5" type="ORF">EDC56_1396</name>
</gene>
<keyword evidence="3" id="KW-0378">Hydrolase</keyword>
<name>A0A3N2DMF1_9GAMM</name>
<dbReference type="InterPro" id="IPR044925">
    <property type="entry name" value="His-Me_finger_sf"/>
</dbReference>
<accession>A0A3N2DMF1</accession>
<evidence type="ECO:0000256" key="4">
    <source>
        <dbReference type="SAM" id="SignalP"/>
    </source>
</evidence>
<proteinExistence type="inferred from homology"/>
<evidence type="ECO:0000256" key="1">
    <source>
        <dbReference type="ARBA" id="ARBA00006429"/>
    </source>
</evidence>
<dbReference type="EMBL" id="RKHR01000004">
    <property type="protein sequence ID" value="ROS00973.1"/>
    <property type="molecule type" value="Genomic_DNA"/>
</dbReference>
<dbReference type="PANTHER" id="PTHR33607:SF2">
    <property type="entry name" value="ENDONUCLEASE-1"/>
    <property type="match status" value="1"/>
</dbReference>
<comment type="caution">
    <text evidence="5">The sequence shown here is derived from an EMBL/GenBank/DDBJ whole genome shotgun (WGS) entry which is preliminary data.</text>
</comment>
<dbReference type="OrthoDB" id="9800417at2"/>
<dbReference type="AlphaFoldDB" id="A0A3N2DMF1"/>
<evidence type="ECO:0000256" key="2">
    <source>
        <dbReference type="ARBA" id="ARBA00022722"/>
    </source>
</evidence>
<dbReference type="Pfam" id="PF04231">
    <property type="entry name" value="Endonuclease_1"/>
    <property type="match status" value="1"/>
</dbReference>
<evidence type="ECO:0000313" key="5">
    <source>
        <dbReference type="EMBL" id="ROS00973.1"/>
    </source>
</evidence>
<feature type="chain" id="PRO_5017925433" evidence="4">
    <location>
        <begin position="31"/>
        <end position="259"/>
    </location>
</feature>
<dbReference type="RefSeq" id="WP_123711822.1">
    <property type="nucleotide sequence ID" value="NZ_RKHR01000004.1"/>
</dbReference>
<organism evidence="5 6">
    <name type="scientific">Sinobacterium caligoides</name>
    <dbReference type="NCBI Taxonomy" id="933926"/>
    <lineage>
        <taxon>Bacteria</taxon>
        <taxon>Pseudomonadati</taxon>
        <taxon>Pseudomonadota</taxon>
        <taxon>Gammaproteobacteria</taxon>
        <taxon>Cellvibrionales</taxon>
        <taxon>Spongiibacteraceae</taxon>
        <taxon>Sinobacterium</taxon>
    </lineage>
</organism>
<dbReference type="InterPro" id="IPR007346">
    <property type="entry name" value="Endonuclease-I"/>
</dbReference>
<dbReference type="SUPFAM" id="SSF54060">
    <property type="entry name" value="His-Me finger endonucleases"/>
    <property type="match status" value="1"/>
</dbReference>
<feature type="signal peptide" evidence="4">
    <location>
        <begin position="1"/>
        <end position="30"/>
    </location>
</feature>
<dbReference type="GO" id="GO:0016787">
    <property type="term" value="F:hydrolase activity"/>
    <property type="evidence" value="ECO:0007669"/>
    <property type="project" value="UniProtKB-KW"/>
</dbReference>